<dbReference type="HOGENOM" id="CLU_2539383_0_0_9"/>
<dbReference type="PATRIC" id="fig|1036673.3.peg.2316"/>
<dbReference type="EMBL" id="CP002869">
    <property type="protein sequence ID" value="AEI41118.1"/>
    <property type="molecule type" value="Genomic_DNA"/>
</dbReference>
<name>F8FAM9_PAEMK</name>
<reference evidence="2" key="1">
    <citation type="submission" date="2011-06" db="EMBL/GenBank/DDBJ databases">
        <title>Complete genome sequence of Paenibacillus mucilaginosus KNP414.</title>
        <authorList>
            <person name="Wang J."/>
            <person name="Hu S."/>
            <person name="Hu X."/>
            <person name="Zhang B."/>
            <person name="Dong D."/>
            <person name="Zhang S."/>
            <person name="Zhao K."/>
            <person name="Wu D."/>
        </authorList>
    </citation>
    <scope>NUCLEOTIDE SEQUENCE [LARGE SCALE GENOMIC DNA]</scope>
    <source>
        <strain evidence="2">KNP414</strain>
    </source>
</reference>
<proteinExistence type="predicted"/>
<evidence type="ECO:0000313" key="1">
    <source>
        <dbReference type="EMBL" id="AEI41118.1"/>
    </source>
</evidence>
<reference evidence="1 2" key="2">
    <citation type="journal article" date="2013" name="Genome Announc.">
        <title>Genome Sequence of Growth-Improving Paenibacillus mucilaginosus Strain KNP414.</title>
        <authorList>
            <person name="Lu J.J."/>
            <person name="Wang J.F."/>
            <person name="Hu X.F."/>
        </authorList>
    </citation>
    <scope>NUCLEOTIDE SEQUENCE [LARGE SCALE GENOMIC DNA]</scope>
    <source>
        <strain evidence="1 2">KNP414</strain>
    </source>
</reference>
<dbReference type="KEGG" id="pms:KNP414_02557"/>
<protein>
    <submittedName>
        <fullName evidence="1">Uncharacterized protein</fullName>
    </submittedName>
</protein>
<sequence>MPHPLLPAFGPIHYIKGGSGGPLSFPRWRRRPSVLSFFGEQCYNVRYHRMLSGFWDTFVPPAVPVLDAVYLGGRHKIQLSHPL</sequence>
<dbReference type="Proteomes" id="UP000006620">
    <property type="component" value="Chromosome"/>
</dbReference>
<dbReference type="AlphaFoldDB" id="F8FAM9"/>
<evidence type="ECO:0000313" key="2">
    <source>
        <dbReference type="Proteomes" id="UP000006620"/>
    </source>
</evidence>
<gene>
    <name evidence="1" type="ordered locus">KNP414_02557</name>
</gene>
<accession>F8FAM9</accession>
<organism evidence="1 2">
    <name type="scientific">Paenibacillus mucilaginosus (strain KNP414)</name>
    <dbReference type="NCBI Taxonomy" id="1036673"/>
    <lineage>
        <taxon>Bacteria</taxon>
        <taxon>Bacillati</taxon>
        <taxon>Bacillota</taxon>
        <taxon>Bacilli</taxon>
        <taxon>Bacillales</taxon>
        <taxon>Paenibacillaceae</taxon>
        <taxon>Paenibacillus</taxon>
    </lineage>
</organism>